<feature type="region of interest" description="Disordered" evidence="1">
    <location>
        <begin position="30"/>
        <end position="56"/>
    </location>
</feature>
<organism evidence="3 4">
    <name type="scientific">Pseudogymnoascus verrucosus</name>
    <dbReference type="NCBI Taxonomy" id="342668"/>
    <lineage>
        <taxon>Eukaryota</taxon>
        <taxon>Fungi</taxon>
        <taxon>Dikarya</taxon>
        <taxon>Ascomycota</taxon>
        <taxon>Pezizomycotina</taxon>
        <taxon>Leotiomycetes</taxon>
        <taxon>Thelebolales</taxon>
        <taxon>Thelebolaceae</taxon>
        <taxon>Pseudogymnoascus</taxon>
    </lineage>
</organism>
<dbReference type="AlphaFoldDB" id="A0A1B8G7E3"/>
<dbReference type="Proteomes" id="UP000091956">
    <property type="component" value="Unassembled WGS sequence"/>
</dbReference>
<keyword evidence="2" id="KW-0732">Signal</keyword>
<dbReference type="Pfam" id="PF11327">
    <property type="entry name" value="Egh16-like"/>
    <property type="match status" value="1"/>
</dbReference>
<dbReference type="OrthoDB" id="5418436at2759"/>
<gene>
    <name evidence="3" type="ORF">VE01_10207</name>
</gene>
<dbReference type="PANTHER" id="PTHR34618">
    <property type="entry name" value="SURFACE PROTEIN MAS1, PUTATIVE-RELATED"/>
    <property type="match status" value="1"/>
</dbReference>
<dbReference type="PANTHER" id="PTHR34618:SF4">
    <property type="entry name" value="CAS1"/>
    <property type="match status" value="1"/>
</dbReference>
<evidence type="ECO:0000256" key="2">
    <source>
        <dbReference type="SAM" id="SignalP"/>
    </source>
</evidence>
<dbReference type="RefSeq" id="XP_018125477.1">
    <property type="nucleotide sequence ID" value="XM_018279612.2"/>
</dbReference>
<proteinExistence type="predicted"/>
<feature type="chain" id="PRO_5008608285" description="GEgh 16 protein" evidence="2">
    <location>
        <begin position="21"/>
        <end position="276"/>
    </location>
</feature>
<dbReference type="EMBL" id="KV460281">
    <property type="protein sequence ID" value="OBT91744.1"/>
    <property type="molecule type" value="Genomic_DNA"/>
</dbReference>
<reference evidence="3 4" key="1">
    <citation type="submission" date="2016-03" db="EMBL/GenBank/DDBJ databases">
        <title>Comparative genomics of Pseudogymnoascus destructans, the fungus causing white-nose syndrome of bats.</title>
        <authorList>
            <person name="Palmer J.M."/>
            <person name="Drees K.P."/>
            <person name="Foster J.T."/>
            <person name="Lindner D.L."/>
        </authorList>
    </citation>
    <scope>NUCLEOTIDE SEQUENCE [LARGE SCALE GENOMIC DNA]</scope>
    <source>
        <strain evidence="3 4">UAMH 10579</strain>
    </source>
</reference>
<accession>A0A1B8G7E3</accession>
<keyword evidence="4" id="KW-1185">Reference proteome</keyword>
<dbReference type="GeneID" id="28843593"/>
<reference evidence="4" key="2">
    <citation type="journal article" date="2018" name="Nat. Commun.">
        <title>Extreme sensitivity to ultraviolet light in the fungal pathogen causing white-nose syndrome of bats.</title>
        <authorList>
            <person name="Palmer J.M."/>
            <person name="Drees K.P."/>
            <person name="Foster J.T."/>
            <person name="Lindner D.L."/>
        </authorList>
    </citation>
    <scope>NUCLEOTIDE SEQUENCE [LARGE SCALE GENOMIC DNA]</scope>
    <source>
        <strain evidence="4">UAMH 10579</strain>
    </source>
</reference>
<protein>
    <recommendedName>
        <fullName evidence="5">GEgh 16 protein</fullName>
    </recommendedName>
</protein>
<feature type="signal peptide" evidence="2">
    <location>
        <begin position="1"/>
        <end position="20"/>
    </location>
</feature>
<dbReference type="InterPro" id="IPR021476">
    <property type="entry name" value="Egh16-like"/>
</dbReference>
<sequence>MHSYSLLAVALLAVSDLVAGHGAIVSATGDQGGTGSAIGIDPATPRDGTRRNPFQQDTTRFRGNAANACGETLAGGDNDAEAGTAAVMQLSGDQLPQISPGGQVSMTLHQVNGDGAGPYTCMIDATGTGTNWVNMQVTTNVPGRRGNDRNGAETDFPLVANVAATQTCTGTVAGQENVCMVRCQNPARAGPFGGCVPVQMAGAAGNATDAAAAVGTAANAAGAAVGGSGDASAATVAVTATAAAATGTQLVNSAKFRRVTAEVEEDDEEFDEEWDI</sequence>
<evidence type="ECO:0000256" key="1">
    <source>
        <dbReference type="SAM" id="MobiDB-lite"/>
    </source>
</evidence>
<evidence type="ECO:0000313" key="3">
    <source>
        <dbReference type="EMBL" id="OBT91744.1"/>
    </source>
</evidence>
<evidence type="ECO:0000313" key="4">
    <source>
        <dbReference type="Proteomes" id="UP000091956"/>
    </source>
</evidence>
<evidence type="ECO:0008006" key="5">
    <source>
        <dbReference type="Google" id="ProtNLM"/>
    </source>
</evidence>
<dbReference type="STRING" id="342668.A0A1B8G7E3"/>
<name>A0A1B8G7E3_9PEZI</name>